<proteinExistence type="predicted"/>
<organism evidence="1">
    <name type="scientific">Arundo donax</name>
    <name type="common">Giant reed</name>
    <name type="synonym">Donax arundinaceus</name>
    <dbReference type="NCBI Taxonomy" id="35708"/>
    <lineage>
        <taxon>Eukaryota</taxon>
        <taxon>Viridiplantae</taxon>
        <taxon>Streptophyta</taxon>
        <taxon>Embryophyta</taxon>
        <taxon>Tracheophyta</taxon>
        <taxon>Spermatophyta</taxon>
        <taxon>Magnoliopsida</taxon>
        <taxon>Liliopsida</taxon>
        <taxon>Poales</taxon>
        <taxon>Poaceae</taxon>
        <taxon>PACMAD clade</taxon>
        <taxon>Arundinoideae</taxon>
        <taxon>Arundineae</taxon>
        <taxon>Arundo</taxon>
    </lineage>
</organism>
<protein>
    <submittedName>
        <fullName evidence="1">Uncharacterized protein</fullName>
    </submittedName>
</protein>
<accession>A0A0A9HLN6</accession>
<reference evidence="1" key="2">
    <citation type="journal article" date="2015" name="Data Brief">
        <title>Shoot transcriptome of the giant reed, Arundo donax.</title>
        <authorList>
            <person name="Barrero R.A."/>
            <person name="Guerrero F.D."/>
            <person name="Moolhuijzen P."/>
            <person name="Goolsby J.A."/>
            <person name="Tidwell J."/>
            <person name="Bellgard S.E."/>
            <person name="Bellgard M.I."/>
        </authorList>
    </citation>
    <scope>NUCLEOTIDE SEQUENCE</scope>
    <source>
        <tissue evidence="1">Shoot tissue taken approximately 20 cm above the soil surface</tissue>
    </source>
</reference>
<sequence>MTISRGNHFFYRTGRGAPYLFFLIKRNNIDRVTKAGGPKEDPTKKDYKLLLSNSSNNIFFSGLARSATGASSFLKAENHLIKEGVSL</sequence>
<reference evidence="1" key="1">
    <citation type="submission" date="2014-09" db="EMBL/GenBank/DDBJ databases">
        <authorList>
            <person name="Magalhaes I.L.F."/>
            <person name="Oliveira U."/>
            <person name="Santos F.R."/>
            <person name="Vidigal T.H.D.A."/>
            <person name="Brescovit A.D."/>
            <person name="Santos A.J."/>
        </authorList>
    </citation>
    <scope>NUCLEOTIDE SEQUENCE</scope>
    <source>
        <tissue evidence="1">Shoot tissue taken approximately 20 cm above the soil surface</tissue>
    </source>
</reference>
<name>A0A0A9HLN6_ARUDO</name>
<evidence type="ECO:0000313" key="1">
    <source>
        <dbReference type="EMBL" id="JAE35781.1"/>
    </source>
</evidence>
<dbReference type="EMBL" id="GBRH01162115">
    <property type="protein sequence ID" value="JAE35781.1"/>
    <property type="molecule type" value="Transcribed_RNA"/>
</dbReference>
<dbReference type="AlphaFoldDB" id="A0A0A9HLN6"/>